<evidence type="ECO:0000259" key="12">
    <source>
        <dbReference type="Pfam" id="PF23936"/>
    </source>
</evidence>
<dbReference type="Proteomes" id="UP001318040">
    <property type="component" value="Chromosome 40"/>
</dbReference>
<comment type="function">
    <text evidence="6">Component of the elongator complex which is required for multiple tRNA modifications, including mcm5U (5-methoxycarbonylmethyl uridine), mcm5s2U (5-methoxycarbonylmethyl-2-thiouridine), and ncm5U (5-carbamoylmethyl uridine). The elongator complex catalyzes formation of carboxymethyluridine in the wobble base at position 34 in tRNAs.</text>
</comment>
<dbReference type="Pfam" id="PF23936">
    <property type="entry name" value="HB_ELP1"/>
    <property type="match status" value="1"/>
</dbReference>
<comment type="pathway">
    <text evidence="1">tRNA modification; 5-methoxycarbonylmethyl-2-thiouridine-tRNA biosynthesis.</text>
</comment>
<evidence type="ECO:0000256" key="2">
    <source>
        <dbReference type="ARBA" id="ARBA00006086"/>
    </source>
</evidence>
<dbReference type="GO" id="GO:0033588">
    <property type="term" value="C:elongator holoenzyme complex"/>
    <property type="evidence" value="ECO:0007669"/>
    <property type="project" value="InterPro"/>
</dbReference>
<dbReference type="InterPro" id="IPR015943">
    <property type="entry name" value="WD40/YVTN_repeat-like_dom_sf"/>
</dbReference>
<protein>
    <recommendedName>
        <fullName evidence="5 6">Elongator complex protein 1</fullName>
    </recommendedName>
</protein>
<organism evidence="13 15">
    <name type="scientific">Petromyzon marinus</name>
    <name type="common">Sea lamprey</name>
    <dbReference type="NCBI Taxonomy" id="7757"/>
    <lineage>
        <taxon>Eukaryota</taxon>
        <taxon>Metazoa</taxon>
        <taxon>Chordata</taxon>
        <taxon>Craniata</taxon>
        <taxon>Vertebrata</taxon>
        <taxon>Cyclostomata</taxon>
        <taxon>Hyperoartia</taxon>
        <taxon>Petromyzontiformes</taxon>
        <taxon>Petromyzontidae</taxon>
        <taxon>Petromyzon</taxon>
    </lineage>
</organism>
<dbReference type="PANTHER" id="PTHR12747:SF0">
    <property type="entry name" value="ELONGATOR COMPLEX PROTEIN 1"/>
    <property type="match status" value="1"/>
</dbReference>
<evidence type="ECO:0000259" key="11">
    <source>
        <dbReference type="Pfam" id="PF23925"/>
    </source>
</evidence>
<dbReference type="Pfam" id="PF23925">
    <property type="entry name" value="A-sol_ELP1"/>
    <property type="match status" value="1"/>
</dbReference>
<dbReference type="Pfam" id="PF23878">
    <property type="entry name" value="TPR_ELP1"/>
    <property type="match status" value="1"/>
</dbReference>
<gene>
    <name evidence="14 15" type="primary">ELP1</name>
</gene>
<name>A0AAJ7X7R0_PETMA</name>
<dbReference type="Gene3D" id="2.130.10.10">
    <property type="entry name" value="YVTN repeat-like/Quinoprotein amine dehydrogenase"/>
    <property type="match status" value="1"/>
</dbReference>
<dbReference type="GO" id="GO:0000049">
    <property type="term" value="F:tRNA binding"/>
    <property type="evidence" value="ECO:0007669"/>
    <property type="project" value="TreeGrafter"/>
</dbReference>
<evidence type="ECO:0000256" key="6">
    <source>
        <dbReference type="PIRNR" id="PIRNR017233"/>
    </source>
</evidence>
<evidence type="ECO:0000256" key="7">
    <source>
        <dbReference type="SAM" id="MobiDB-lite"/>
    </source>
</evidence>
<feature type="domain" description="ELP1 TPR" evidence="10">
    <location>
        <begin position="971"/>
        <end position="1135"/>
    </location>
</feature>
<proteinExistence type="inferred from homology"/>
<dbReference type="GO" id="GO:0005634">
    <property type="term" value="C:nucleus"/>
    <property type="evidence" value="ECO:0007669"/>
    <property type="project" value="UniProtKB-SubCell"/>
</dbReference>
<dbReference type="PANTHER" id="PTHR12747">
    <property type="entry name" value="ELONGATOR COMPLEX PROTEIN 1"/>
    <property type="match status" value="1"/>
</dbReference>
<dbReference type="InterPro" id="IPR056169">
    <property type="entry name" value="HB_ELP1"/>
</dbReference>
<evidence type="ECO:0000313" key="13">
    <source>
        <dbReference type="Proteomes" id="UP001318040"/>
    </source>
</evidence>
<dbReference type="CTD" id="8518"/>
<feature type="compositionally biased region" description="Low complexity" evidence="7">
    <location>
        <begin position="1219"/>
        <end position="1235"/>
    </location>
</feature>
<reference evidence="14 15" key="1">
    <citation type="submission" date="2025-04" db="UniProtKB">
        <authorList>
            <consortium name="RefSeq"/>
        </authorList>
    </citation>
    <scope>IDENTIFICATION</scope>
    <source>
        <tissue evidence="14 15">Sperm</tissue>
    </source>
</reference>
<evidence type="ECO:0000259" key="8">
    <source>
        <dbReference type="Pfam" id="PF04762"/>
    </source>
</evidence>
<feature type="compositionally biased region" description="Basic residues" evidence="7">
    <location>
        <begin position="1236"/>
        <end position="1247"/>
    </location>
</feature>
<dbReference type="InterPro" id="IPR056165">
    <property type="entry name" value="Beta-prop_ELP1_2nd"/>
</dbReference>
<keyword evidence="13" id="KW-1185">Reference proteome</keyword>
<dbReference type="PIRSF" id="PIRSF017233">
    <property type="entry name" value="IKAP"/>
    <property type="match status" value="1"/>
</dbReference>
<dbReference type="InterPro" id="IPR056166">
    <property type="entry name" value="TPR_ELP1"/>
</dbReference>
<comment type="similarity">
    <text evidence="2 6">Belongs to the ELP1/IKA1 family.</text>
</comment>
<sequence length="1378" mass="150087">MRNLRLALSSHARPHRALAAAHCVSVNTDTAVVFVGSARGLAGLDPHSGEVVVDVSLVDEGYLAGDGSGRVVGIQTLPDADATCVATSQGDVLLYSVTRAQLECVGSVDSGLTAMSWSPDQDVMVLTTGADTIIAMTRDFDPLTEVPMHQDDFGEAKFVTVGWGQKETQFHGSEGKQAAHKKQEVVAPAFTWDDGRPRVSWRGDGQFFAVSSVCLHTGARRVRVWSRECVLQATSEILAGLEPALAWKPSGSLIASSQRKPGRHDVVFLERNGLAHGEFTLPFGRDDMQVRELLWNADSTILAVWLEELAKETETPAGEKRSFVQLWMVGNYHWYLKQSLQLGGGDGGGEGGEPLAALCWDPECPQRLHCVMAGGAYVVREWWPGSDAGRCLDEGAGSSVAVIDGDRVLLTPFRLMTVPPPMAAFHLQLPLAAERASFCPESGRADDVAVLLCDRRRVLVYAHGGGGGDGTAPDPTVRLGLACGNGFRTRVGLPSLVRTYRIREGDRAEGGETGGSSPSMRGFREFTWLGRDRFLAVSQGSSLCCSVVMLLRGAPREEGSEEPAEEPLTAAGSALELHGRVLSVTLVPGTDSALLQLSNGELLRCCLAVEPLSVEAWTDERGRPVSFPAPCVHVEVCTMAGQEVALGLTERARLFANDIEVASNCTSFCVHPELLLFTTRLHTLRCVSRLAPVAALAGLPSGGDLPGDETVRRVERGSRIVALVPSDCRLVLQMPRGNLETIQPRALLLSQVRKWLDSLKFKEAFECMKKQRINLNLLYDHNPKAFMDNIGEFLTQAQSAGNVNLFLTELRDEDVARTMYPVPYGWAQPPATAATAATEPFVARSTGKVNAVCDGLRAAMEALDPDRFFLSILTALVRRKEPDVETALMRVRDVAERAAEGAGDGGAEEAERRAQEALGYLLLLVDEGELYECALGTYDFRLVLMVAQRSQKDPKEYLPFLNELKKMETNYQRYSIDNHLKRYGKALVHLSRCGPDRFPELLSLVRSRALYREALRLFPCGGEEYTALSEAFGRHLLEERRQGAEAGLVFARAALWQAALPAFRDAGCWRQALCAATRLGYPALELTRLARDMAEKLAAQRKHVEAACLLEQYAEDHEEAVVTLTEGGAWEEAMRLIHKHNRLDLLETNLKPAVKEAHGQQVAGVRAQAALFERHVARLAVVRADKERARLDLLADGGNDEGAECDLYSDASSVASSGVLGSKYSQSNSRISGRSSKNRRKAARKRLSLREGSPSEEPALLDAIGDIARAVDARTAEVGPLLRMLLLFDWEAEGQELQAELSSLLLRVERALPEVWPPTATSAAPVFGPDSTVNSIAASLSQPKETSWSPGQEDEFLTAPRLSKSTEWKLCSLDPASI</sequence>
<evidence type="ECO:0000259" key="10">
    <source>
        <dbReference type="Pfam" id="PF23878"/>
    </source>
</evidence>
<feature type="domain" description="ELP1 first N-terminal beta-propeller" evidence="8">
    <location>
        <begin position="1"/>
        <end position="347"/>
    </location>
</feature>
<dbReference type="GO" id="GO:0002926">
    <property type="term" value="P:tRNA wobble base 5-methoxycarbonylmethyl-2-thiouridinylation"/>
    <property type="evidence" value="ECO:0007669"/>
    <property type="project" value="TreeGrafter"/>
</dbReference>
<dbReference type="InterPro" id="IPR006849">
    <property type="entry name" value="Elp1"/>
</dbReference>
<dbReference type="GO" id="GO:0005829">
    <property type="term" value="C:cytosol"/>
    <property type="evidence" value="ECO:0007669"/>
    <property type="project" value="TreeGrafter"/>
</dbReference>
<evidence type="ECO:0000256" key="1">
    <source>
        <dbReference type="ARBA" id="ARBA00005043"/>
    </source>
</evidence>
<feature type="region of interest" description="Disordered" evidence="7">
    <location>
        <begin position="1219"/>
        <end position="1256"/>
    </location>
</feature>
<evidence type="ECO:0000256" key="4">
    <source>
        <dbReference type="ARBA" id="ARBA00022694"/>
    </source>
</evidence>
<accession>A0AAJ7X7R0</accession>
<dbReference type="RefSeq" id="XP_032824391.1">
    <property type="nucleotide sequence ID" value="XM_032968500.1"/>
</dbReference>
<dbReference type="SUPFAM" id="SSF82171">
    <property type="entry name" value="DPP6 N-terminal domain-like"/>
    <property type="match status" value="1"/>
</dbReference>
<evidence type="ECO:0000256" key="3">
    <source>
        <dbReference type="ARBA" id="ARBA00022490"/>
    </source>
</evidence>
<evidence type="ECO:0000256" key="5">
    <source>
        <dbReference type="ARBA" id="ARBA00029535"/>
    </source>
</evidence>
<dbReference type="InterPro" id="IPR056167">
    <property type="entry name" value="A-sol_ELP1"/>
</dbReference>
<keyword evidence="3 6" id="KW-0963">Cytoplasm</keyword>
<dbReference type="KEGG" id="pmrn:116950597"/>
<evidence type="ECO:0000259" key="9">
    <source>
        <dbReference type="Pfam" id="PF23797"/>
    </source>
</evidence>
<dbReference type="RefSeq" id="XP_032824390.1">
    <property type="nucleotide sequence ID" value="XM_032968499.1"/>
</dbReference>
<evidence type="ECO:0000313" key="15">
    <source>
        <dbReference type="RefSeq" id="XP_032824391.1"/>
    </source>
</evidence>
<feature type="domain" description="ELP1 three-helical bundle" evidence="12">
    <location>
        <begin position="1144"/>
        <end position="1315"/>
    </location>
</feature>
<feature type="domain" description="ELP1 alpha-solenoid" evidence="11">
    <location>
        <begin position="745"/>
        <end position="964"/>
    </location>
</feature>
<feature type="domain" description="ELP1 N-terminal second beta-propeller" evidence="9">
    <location>
        <begin position="402"/>
        <end position="721"/>
    </location>
</feature>
<comment type="subcellular location">
    <subcellularLocation>
        <location evidence="6">Cytoplasm</location>
    </subcellularLocation>
    <subcellularLocation>
        <location evidence="6">Nucleus</location>
    </subcellularLocation>
</comment>
<keyword evidence="4" id="KW-0819">tRNA processing</keyword>
<dbReference type="Pfam" id="PF04762">
    <property type="entry name" value="Beta-prop_ELP1_1st"/>
    <property type="match status" value="1"/>
</dbReference>
<dbReference type="InterPro" id="IPR056164">
    <property type="entry name" value="Beta-prop_ELP1_1st"/>
</dbReference>
<evidence type="ECO:0000313" key="14">
    <source>
        <dbReference type="RefSeq" id="XP_032824390.1"/>
    </source>
</evidence>
<dbReference type="Pfam" id="PF23797">
    <property type="entry name" value="Beta-prop_ELP1_2nd"/>
    <property type="match status" value="1"/>
</dbReference>
<keyword evidence="6" id="KW-0539">Nucleus</keyword>